<sequence length="244" mass="28859">MILEIEKKDKGLFIKEEIFQTFFRLWEIDEKTLEDFIINNRQTILGERKMFYIGKQKSSCENLRCDLLFVDTNGNLIIIEIKRDIFDTKNLFEQSFSYAQSFAQLKTIDEFCDAIFRNTKDFFSFRHLRNDKKNNKETLVKELSEFLLKNHTPLSHFNLEQQIILISSGYNNHLLQGISWLISHGINISLIQLQPFELVGNKFIAINRTFPLGKTKNGTHILDKFDSITFINTPWENKMIEYNL</sequence>
<dbReference type="Gene3D" id="3.40.1350.10">
    <property type="match status" value="1"/>
</dbReference>
<proteinExistence type="predicted"/>
<dbReference type="GO" id="GO:0003676">
    <property type="term" value="F:nucleic acid binding"/>
    <property type="evidence" value="ECO:0007669"/>
    <property type="project" value="InterPro"/>
</dbReference>
<gene>
    <name evidence="1" type="ordered locus">MARTH_orf267</name>
</gene>
<dbReference type="InterPro" id="IPR011856">
    <property type="entry name" value="tRNA_endonuc-like_dom_sf"/>
</dbReference>
<dbReference type="STRING" id="243272.MARTH_orf267"/>
<name>B3PMB8_META1</name>
<accession>B3PMB8</accession>
<reference evidence="1 2" key="1">
    <citation type="journal article" date="2008" name="Infect. Immun.">
        <title>Genome of Mycoplasma arthritidis.</title>
        <authorList>
            <person name="Dybvig K."/>
            <person name="Zuhua C."/>
            <person name="Lao P."/>
            <person name="Jordan D.S."/>
            <person name="French C.T."/>
            <person name="Tu A.H."/>
            <person name="Loraine A.E."/>
        </authorList>
    </citation>
    <scope>NUCLEOTIDE SEQUENCE [LARGE SCALE GENOMIC DNA]</scope>
    <source>
        <strain evidence="1 2">158L3-1</strain>
    </source>
</reference>
<keyword evidence="2" id="KW-1185">Reference proteome</keyword>
<dbReference type="EMBL" id="CP001047">
    <property type="protein sequence ID" value="ACF07170.1"/>
    <property type="molecule type" value="Genomic_DNA"/>
</dbReference>
<evidence type="ECO:0008006" key="3">
    <source>
        <dbReference type="Google" id="ProtNLM"/>
    </source>
</evidence>
<organism evidence="1 2">
    <name type="scientific">Metamycoplasma arthritidis (strain 158L3-1)</name>
    <name type="common">Mycoplasma arthritidis</name>
    <dbReference type="NCBI Taxonomy" id="243272"/>
    <lineage>
        <taxon>Bacteria</taxon>
        <taxon>Bacillati</taxon>
        <taxon>Mycoplasmatota</taxon>
        <taxon>Mycoplasmoidales</taxon>
        <taxon>Metamycoplasmataceae</taxon>
        <taxon>Metamycoplasma</taxon>
    </lineage>
</organism>
<evidence type="ECO:0000313" key="2">
    <source>
        <dbReference type="Proteomes" id="UP000008812"/>
    </source>
</evidence>
<evidence type="ECO:0000313" key="1">
    <source>
        <dbReference type="EMBL" id="ACF07170.1"/>
    </source>
</evidence>
<dbReference type="HOGENOM" id="CLU_1137039_0_0_14"/>
<dbReference type="eggNOG" id="COG1637">
    <property type="taxonomic scope" value="Bacteria"/>
</dbReference>
<dbReference type="RefSeq" id="WP_012498127.1">
    <property type="nucleotide sequence ID" value="NC_011025.1"/>
</dbReference>
<protein>
    <recommendedName>
        <fullName evidence="3">DUF91 domain-containing protein</fullName>
    </recommendedName>
</protein>
<dbReference type="AlphaFoldDB" id="B3PMB8"/>
<dbReference type="Proteomes" id="UP000008812">
    <property type="component" value="Chromosome"/>
</dbReference>
<dbReference type="KEGG" id="mat:MARTH_orf267"/>